<protein>
    <submittedName>
        <fullName evidence="6">Serine/threonine-protein kinase</fullName>
    </submittedName>
</protein>
<proteinExistence type="predicted"/>
<dbReference type="Pfam" id="PF00069">
    <property type="entry name" value="Pkinase"/>
    <property type="match status" value="1"/>
</dbReference>
<dbReference type="InterPro" id="IPR008271">
    <property type="entry name" value="Ser/Thr_kinase_AS"/>
</dbReference>
<feature type="compositionally biased region" description="Basic and acidic residues" evidence="4">
    <location>
        <begin position="229"/>
        <end position="239"/>
    </location>
</feature>
<dbReference type="PROSITE" id="PS50011">
    <property type="entry name" value="PROTEIN_KINASE_DOM"/>
    <property type="match status" value="1"/>
</dbReference>
<dbReference type="SUPFAM" id="SSF56112">
    <property type="entry name" value="Protein kinase-like (PK-like)"/>
    <property type="match status" value="1"/>
</dbReference>
<feature type="domain" description="Protein kinase" evidence="5">
    <location>
        <begin position="354"/>
        <end position="659"/>
    </location>
</feature>
<feature type="region of interest" description="Disordered" evidence="4">
    <location>
        <begin position="516"/>
        <end position="549"/>
    </location>
</feature>
<feature type="binding site" evidence="3">
    <location>
        <position position="389"/>
    </location>
    <ligand>
        <name>ATP</name>
        <dbReference type="ChEBI" id="CHEBI:30616"/>
    </ligand>
</feature>
<dbReference type="GO" id="GO:0004674">
    <property type="term" value="F:protein serine/threonine kinase activity"/>
    <property type="evidence" value="ECO:0007669"/>
    <property type="project" value="TreeGrafter"/>
</dbReference>
<feature type="region of interest" description="Disordered" evidence="4">
    <location>
        <begin position="51"/>
        <end position="239"/>
    </location>
</feature>
<keyword evidence="6" id="KW-0808">Transferase</keyword>
<keyword evidence="6" id="KW-0418">Kinase</keyword>
<feature type="compositionally biased region" description="Basic and acidic residues" evidence="4">
    <location>
        <begin position="30"/>
        <end position="39"/>
    </location>
</feature>
<keyword evidence="7" id="KW-1185">Reference proteome</keyword>
<feature type="compositionally biased region" description="Polar residues" evidence="4">
    <location>
        <begin position="295"/>
        <end position="306"/>
    </location>
</feature>
<keyword evidence="2 3" id="KW-0067">ATP-binding</keyword>
<evidence type="ECO:0000313" key="6">
    <source>
        <dbReference type="EMBL" id="KAJ6261889.1"/>
    </source>
</evidence>
<dbReference type="GO" id="GO:0005737">
    <property type="term" value="C:cytoplasm"/>
    <property type="evidence" value="ECO:0007669"/>
    <property type="project" value="TreeGrafter"/>
</dbReference>
<dbReference type="InterPro" id="IPR000719">
    <property type="entry name" value="Prot_kinase_dom"/>
</dbReference>
<evidence type="ECO:0000259" key="5">
    <source>
        <dbReference type="PROSITE" id="PS50011"/>
    </source>
</evidence>
<dbReference type="AlphaFoldDB" id="A0AAD6J1H5"/>
<dbReference type="PANTHER" id="PTHR24346">
    <property type="entry name" value="MAP/MICROTUBULE AFFINITY-REGULATING KINASE"/>
    <property type="match status" value="1"/>
</dbReference>
<evidence type="ECO:0000313" key="7">
    <source>
        <dbReference type="Proteomes" id="UP001221413"/>
    </source>
</evidence>
<feature type="region of interest" description="Disordered" evidence="4">
    <location>
        <begin position="1"/>
        <end position="39"/>
    </location>
</feature>
<feature type="compositionally biased region" description="Polar residues" evidence="4">
    <location>
        <begin position="314"/>
        <end position="329"/>
    </location>
</feature>
<feature type="compositionally biased region" description="Polar residues" evidence="4">
    <location>
        <begin position="1"/>
        <end position="27"/>
    </location>
</feature>
<accession>A0AAD6J1H5</accession>
<dbReference type="PANTHER" id="PTHR24346:SF76">
    <property type="entry name" value="NON-SPECIFIC SERINE_THREONINE PROTEIN KINASE"/>
    <property type="match status" value="1"/>
</dbReference>
<dbReference type="EMBL" id="JAQGDS010000003">
    <property type="protein sequence ID" value="KAJ6261889.1"/>
    <property type="molecule type" value="Genomic_DNA"/>
</dbReference>
<organism evidence="6 7">
    <name type="scientific">Drechslerella dactyloides</name>
    <name type="common">Nematode-trapping fungus</name>
    <name type="synonym">Arthrobotrys dactyloides</name>
    <dbReference type="NCBI Taxonomy" id="74499"/>
    <lineage>
        <taxon>Eukaryota</taxon>
        <taxon>Fungi</taxon>
        <taxon>Dikarya</taxon>
        <taxon>Ascomycota</taxon>
        <taxon>Pezizomycotina</taxon>
        <taxon>Orbiliomycetes</taxon>
        <taxon>Orbiliales</taxon>
        <taxon>Orbiliaceae</taxon>
        <taxon>Drechslerella</taxon>
    </lineage>
</organism>
<dbReference type="GO" id="GO:0005524">
    <property type="term" value="F:ATP binding"/>
    <property type="evidence" value="ECO:0007669"/>
    <property type="project" value="UniProtKB-UniRule"/>
</dbReference>
<reference evidence="6" key="1">
    <citation type="submission" date="2023-01" db="EMBL/GenBank/DDBJ databases">
        <title>The chitinases involved in constricting ring structure development in the nematode-trapping fungus Drechslerella dactyloides.</title>
        <authorList>
            <person name="Wang R."/>
            <person name="Zhang L."/>
            <person name="Tang P."/>
            <person name="Li S."/>
            <person name="Liang L."/>
        </authorList>
    </citation>
    <scope>NUCLEOTIDE SEQUENCE</scope>
    <source>
        <strain evidence="6">YMF1.00031</strain>
    </source>
</reference>
<sequence length="667" mass="73126">MSVPQSRVQVGLALNSSDSEPTPGTRNHQLRGDDEERPMDTAEFGHRRFHNLRLATPAAAPQTSSLSEGLAAQSLQRRLSSTPPVSEHASTPPISVTPTGATVSRTEINVHGAFGRSGGHRSPDESSHLGRNGIGGRRKSITFAPNVKLDSGQQLPLQQPLPRHKDDLPSEDSPIALHIYGSSPPNPRKFSFTGVRRGSGFDLYDNRSEDDDSQSSRGGYGSSIGSPRIDVDAMSDRDERDRIGSLTSASTASPMLDEAKTPPTIIDNYLSPIGHAARSPQSLQDEHTLSPWPWSGSSNVQRSKSFSVDKPRTTRAQRQASCPTSNSPASRFLGGWKKAKAAAPDDEGQSIGDYIIGKPIGFGGYSVVKEAHTIERGRKIVRAVKIVKKRVRDSEAENDAIQAEFEHEVNLWRHISHPHILGLLSVYDTSYAYFCITRYNIGGTLFDLVKKNRSGLDPDLVRKYTFQLSSALRYLHQDMRIVHRDVKLENVLVNVEEDPSGHILLCDFGMAEYMSSSHPDADSDDDGYDNPPNRPPIKRHGPAGSSTAIAATSDSPVLGSLQYAAPELLLSDSPIIQTYVDIWALGVTVYTMMTGNLPFQHNMSGILQEMIIKGEYDKELLCSKAAGGHEDVVDLLEGCIDMDIDSRWDITQVLESRWLEDLSEEGF</sequence>
<evidence type="ECO:0000256" key="4">
    <source>
        <dbReference type="SAM" id="MobiDB-lite"/>
    </source>
</evidence>
<dbReference type="PROSITE" id="PS00107">
    <property type="entry name" value="PROTEIN_KINASE_ATP"/>
    <property type="match status" value="1"/>
</dbReference>
<gene>
    <name evidence="6" type="ORF">Dda_2688</name>
</gene>
<feature type="region of interest" description="Disordered" evidence="4">
    <location>
        <begin position="277"/>
        <end position="329"/>
    </location>
</feature>
<dbReference type="GO" id="GO:0035556">
    <property type="term" value="P:intracellular signal transduction"/>
    <property type="evidence" value="ECO:0007669"/>
    <property type="project" value="TreeGrafter"/>
</dbReference>
<name>A0AAD6J1H5_DREDA</name>
<feature type="compositionally biased region" description="Polar residues" evidence="4">
    <location>
        <begin position="61"/>
        <end position="107"/>
    </location>
</feature>
<dbReference type="InterPro" id="IPR017441">
    <property type="entry name" value="Protein_kinase_ATP_BS"/>
</dbReference>
<evidence type="ECO:0000256" key="3">
    <source>
        <dbReference type="PROSITE-ProRule" id="PRU10141"/>
    </source>
</evidence>
<dbReference type="PROSITE" id="PS00108">
    <property type="entry name" value="PROTEIN_KINASE_ST"/>
    <property type="match status" value="1"/>
</dbReference>
<evidence type="ECO:0000256" key="1">
    <source>
        <dbReference type="ARBA" id="ARBA00022741"/>
    </source>
</evidence>
<keyword evidence="1 3" id="KW-0547">Nucleotide-binding</keyword>
<dbReference type="Proteomes" id="UP001221413">
    <property type="component" value="Unassembled WGS sequence"/>
</dbReference>
<dbReference type="InterPro" id="IPR011009">
    <property type="entry name" value="Kinase-like_dom_sf"/>
</dbReference>
<dbReference type="SMART" id="SM00220">
    <property type="entry name" value="S_TKc"/>
    <property type="match status" value="1"/>
</dbReference>
<dbReference type="Gene3D" id="1.10.510.10">
    <property type="entry name" value="Transferase(Phosphotransferase) domain 1"/>
    <property type="match status" value="1"/>
</dbReference>
<evidence type="ECO:0000256" key="2">
    <source>
        <dbReference type="ARBA" id="ARBA00022840"/>
    </source>
</evidence>
<comment type="caution">
    <text evidence="6">The sequence shown here is derived from an EMBL/GenBank/DDBJ whole genome shotgun (WGS) entry which is preliminary data.</text>
</comment>
<dbReference type="GO" id="GO:0000226">
    <property type="term" value="P:microtubule cytoskeleton organization"/>
    <property type="evidence" value="ECO:0007669"/>
    <property type="project" value="TreeGrafter"/>
</dbReference>